<dbReference type="InterPro" id="IPR020556">
    <property type="entry name" value="Amidase_CS"/>
</dbReference>
<dbReference type="Pfam" id="PF01425">
    <property type="entry name" value="Amidase"/>
    <property type="match status" value="1"/>
</dbReference>
<dbReference type="Proteomes" id="UP000377798">
    <property type="component" value="Unassembled WGS sequence"/>
</dbReference>
<dbReference type="GO" id="GO:0006412">
    <property type="term" value="P:translation"/>
    <property type="evidence" value="ECO:0007669"/>
    <property type="project" value="UniProtKB-UniRule"/>
</dbReference>
<reference evidence="10 11" key="1">
    <citation type="submission" date="2019-02" db="EMBL/GenBank/DDBJ databases">
        <authorList>
            <consortium name="Pathogen Informatics"/>
        </authorList>
    </citation>
    <scope>NUCLEOTIDE SEQUENCE [LARGE SCALE GENOMIC DNA]</scope>
    <source>
        <strain evidence="10 11">3012STDY7089603</strain>
    </source>
</reference>
<keyword evidence="4 8" id="KW-0067">ATP-binding</keyword>
<evidence type="ECO:0000256" key="2">
    <source>
        <dbReference type="ARBA" id="ARBA00022598"/>
    </source>
</evidence>
<gene>
    <name evidence="8 10" type="primary">gatA</name>
    <name evidence="10" type="ORF">NCTC13150_00305</name>
</gene>
<keyword evidence="2 8" id="KW-0436">Ligase</keyword>
<keyword evidence="5 8" id="KW-0648">Protein biosynthesis</keyword>
<dbReference type="InterPro" id="IPR023631">
    <property type="entry name" value="Amidase_dom"/>
</dbReference>
<protein>
    <recommendedName>
        <fullName evidence="8">Glutamyl-tRNA(Gln) amidotransferase subunit A</fullName>
        <shortName evidence="8">Glu-ADT subunit A</shortName>
        <ecNumber evidence="8">6.3.5.7</ecNumber>
    </recommendedName>
</protein>
<dbReference type="PANTHER" id="PTHR11895">
    <property type="entry name" value="TRANSAMIDASE"/>
    <property type="match status" value="1"/>
</dbReference>
<dbReference type="GO" id="GO:0050567">
    <property type="term" value="F:glutaminyl-tRNA synthase (glutamine-hydrolyzing) activity"/>
    <property type="evidence" value="ECO:0007669"/>
    <property type="project" value="UniProtKB-UniRule"/>
</dbReference>
<evidence type="ECO:0000259" key="9">
    <source>
        <dbReference type="Pfam" id="PF01425"/>
    </source>
</evidence>
<feature type="active site" description="Charge relay system" evidence="8">
    <location>
        <position position="153"/>
    </location>
</feature>
<dbReference type="Gene3D" id="3.90.1300.10">
    <property type="entry name" value="Amidase signature (AS) domain"/>
    <property type="match status" value="1"/>
</dbReference>
<evidence type="ECO:0000256" key="1">
    <source>
        <dbReference type="ARBA" id="ARBA00008069"/>
    </source>
</evidence>
<dbReference type="GO" id="GO:0016740">
    <property type="term" value="F:transferase activity"/>
    <property type="evidence" value="ECO:0007669"/>
    <property type="project" value="UniProtKB-KW"/>
</dbReference>
<feature type="active site" description="Acyl-ester intermediate" evidence="8">
    <location>
        <position position="177"/>
    </location>
</feature>
<evidence type="ECO:0000256" key="8">
    <source>
        <dbReference type="HAMAP-Rule" id="MF_00120"/>
    </source>
</evidence>
<evidence type="ECO:0000256" key="5">
    <source>
        <dbReference type="ARBA" id="ARBA00022917"/>
    </source>
</evidence>
<evidence type="ECO:0000256" key="7">
    <source>
        <dbReference type="ARBA" id="ARBA00047407"/>
    </source>
</evidence>
<dbReference type="PANTHER" id="PTHR11895:SF7">
    <property type="entry name" value="GLUTAMYL-TRNA(GLN) AMIDOTRANSFERASE SUBUNIT A, MITOCHONDRIAL"/>
    <property type="match status" value="1"/>
</dbReference>
<keyword evidence="10" id="KW-0808">Transferase</keyword>
<dbReference type="EMBL" id="CAACYI010000001">
    <property type="protein sequence ID" value="VFB15801.1"/>
    <property type="molecule type" value="Genomic_DNA"/>
</dbReference>
<comment type="subunit">
    <text evidence="8">Heterotrimer of A, B and C subunits.</text>
</comment>
<keyword evidence="3 8" id="KW-0547">Nucleotide-binding</keyword>
<dbReference type="PROSITE" id="PS00571">
    <property type="entry name" value="AMIDASES"/>
    <property type="match status" value="1"/>
</dbReference>
<dbReference type="RefSeq" id="WP_131748223.1">
    <property type="nucleotide sequence ID" value="NZ_CAACYI010000001.1"/>
</dbReference>
<comment type="catalytic activity">
    <reaction evidence="7 8">
        <text>L-glutamyl-tRNA(Gln) + L-glutamine + ATP + H2O = L-glutaminyl-tRNA(Gln) + L-glutamate + ADP + phosphate + H(+)</text>
        <dbReference type="Rhea" id="RHEA:17521"/>
        <dbReference type="Rhea" id="RHEA-COMP:9681"/>
        <dbReference type="Rhea" id="RHEA-COMP:9684"/>
        <dbReference type="ChEBI" id="CHEBI:15377"/>
        <dbReference type="ChEBI" id="CHEBI:15378"/>
        <dbReference type="ChEBI" id="CHEBI:29985"/>
        <dbReference type="ChEBI" id="CHEBI:30616"/>
        <dbReference type="ChEBI" id="CHEBI:43474"/>
        <dbReference type="ChEBI" id="CHEBI:58359"/>
        <dbReference type="ChEBI" id="CHEBI:78520"/>
        <dbReference type="ChEBI" id="CHEBI:78521"/>
        <dbReference type="ChEBI" id="CHEBI:456216"/>
        <dbReference type="EC" id="6.3.5.7"/>
    </reaction>
</comment>
<dbReference type="HAMAP" id="MF_00120">
    <property type="entry name" value="GatA"/>
    <property type="match status" value="1"/>
</dbReference>
<sequence>MEKITSVKQLIEKYKSGQLTVTDYIGQLLKEVKEKDKDTNAYITITEDLAMETAKRLDQKLKNKEDLGALFGVPVSIKDNIAVKDVKMTCASRMLEDFVPPYQASLVDKILAQDAVIIGKTNLDEFAMGSSTKNSYFGVTKNPLDPTRVAGGSSGGAGASVAMDSCLLAVGTDTGGSVRQPATFCGLPGMKPSYGSISRSGVASMANTFDQPGVVGKNVEDLALLLDIMQGADEKDATALGNDVFKKLEDIDLSKMKIAVADCHMDMEMDPDIKKAFEEVLAKLKDRGAQVDRVETKNLQYAIIVYHILVNGEIAPNMSRYDGLRFGHRAKDYSDINELFTKSRSEGFGDEVKRRIMIGTHILSLDLAKEYYDKALQVRHGIMDDYKKIFEDYDVVLSPTYPVKPYLIDQEMTPVEIYSADLCTVPVNIAGLPAVSVPYPLGDGLYMGLQLTSDHFKDNVCLSYGKALEGMIKNDL</sequence>
<evidence type="ECO:0000313" key="10">
    <source>
        <dbReference type="EMBL" id="VFB15801.1"/>
    </source>
</evidence>
<dbReference type="EC" id="6.3.5.7" evidence="8"/>
<comment type="function">
    <text evidence="6 8">Allows the formation of correctly charged Gln-tRNA(Gln) through the transamidation of misacylated Glu-tRNA(Gln) in organisms which lack glutaminyl-tRNA synthetase. The reaction takes place in the presence of glutamine and ATP through an activated gamma-phospho-Glu-tRNA(Gln).</text>
</comment>
<keyword evidence="11" id="KW-1185">Reference proteome</keyword>
<evidence type="ECO:0000313" key="11">
    <source>
        <dbReference type="Proteomes" id="UP000377798"/>
    </source>
</evidence>
<dbReference type="AlphaFoldDB" id="A0A8H2M6L9"/>
<evidence type="ECO:0000256" key="4">
    <source>
        <dbReference type="ARBA" id="ARBA00022840"/>
    </source>
</evidence>
<comment type="caution">
    <text evidence="10">The sequence shown here is derived from an EMBL/GenBank/DDBJ whole genome shotgun (WGS) entry which is preliminary data.</text>
</comment>
<accession>A0A8H2M6L9</accession>
<dbReference type="SUPFAM" id="SSF75304">
    <property type="entry name" value="Amidase signature (AS) enzymes"/>
    <property type="match status" value="1"/>
</dbReference>
<comment type="similarity">
    <text evidence="1 8">Belongs to the amidase family. GatA subfamily.</text>
</comment>
<feature type="active site" description="Charge relay system" evidence="8">
    <location>
        <position position="78"/>
    </location>
</feature>
<evidence type="ECO:0000256" key="6">
    <source>
        <dbReference type="ARBA" id="ARBA00025295"/>
    </source>
</evidence>
<proteinExistence type="inferred from homology"/>
<dbReference type="InterPro" id="IPR004412">
    <property type="entry name" value="GatA"/>
</dbReference>
<dbReference type="GO" id="GO:0030956">
    <property type="term" value="C:glutamyl-tRNA(Gln) amidotransferase complex"/>
    <property type="evidence" value="ECO:0007669"/>
    <property type="project" value="InterPro"/>
</dbReference>
<dbReference type="InterPro" id="IPR000120">
    <property type="entry name" value="Amidase"/>
</dbReference>
<dbReference type="NCBIfam" id="TIGR00132">
    <property type="entry name" value="gatA"/>
    <property type="match status" value="1"/>
</dbReference>
<feature type="domain" description="Amidase" evidence="9">
    <location>
        <begin position="27"/>
        <end position="462"/>
    </location>
</feature>
<organism evidence="10 11">
    <name type="scientific">Urinicoccus massiliensis</name>
    <dbReference type="NCBI Taxonomy" id="1723382"/>
    <lineage>
        <taxon>Bacteria</taxon>
        <taxon>Bacillati</taxon>
        <taxon>Bacillota</taxon>
        <taxon>Tissierellia</taxon>
        <taxon>Tissierellales</taxon>
        <taxon>Peptoniphilaceae</taxon>
        <taxon>Urinicoccus</taxon>
    </lineage>
</organism>
<dbReference type="GO" id="GO:0005524">
    <property type="term" value="F:ATP binding"/>
    <property type="evidence" value="ECO:0007669"/>
    <property type="project" value="UniProtKB-KW"/>
</dbReference>
<dbReference type="InterPro" id="IPR036928">
    <property type="entry name" value="AS_sf"/>
</dbReference>
<name>A0A8H2M6L9_9FIRM</name>
<evidence type="ECO:0000256" key="3">
    <source>
        <dbReference type="ARBA" id="ARBA00022741"/>
    </source>
</evidence>